<feature type="region of interest" description="Disordered" evidence="1">
    <location>
        <begin position="56"/>
        <end position="119"/>
    </location>
</feature>
<feature type="compositionally biased region" description="Basic residues" evidence="1">
    <location>
        <begin position="69"/>
        <end position="79"/>
    </location>
</feature>
<dbReference type="AlphaFoldDB" id="A0A9P4LBN1"/>
<keyword evidence="3" id="KW-1185">Reference proteome</keyword>
<proteinExistence type="predicted"/>
<reference evidence="2" key="1">
    <citation type="submission" date="2020-01" db="EMBL/GenBank/DDBJ databases">
        <authorList>
            <consortium name="DOE Joint Genome Institute"/>
            <person name="Haridas S."/>
            <person name="Albert R."/>
            <person name="Binder M."/>
            <person name="Bloem J."/>
            <person name="Labutti K."/>
            <person name="Salamov A."/>
            <person name="Andreopoulos B."/>
            <person name="Baker S.E."/>
            <person name="Barry K."/>
            <person name="Bills G."/>
            <person name="Bluhm B.H."/>
            <person name="Cannon C."/>
            <person name="Castanera R."/>
            <person name="Culley D.E."/>
            <person name="Daum C."/>
            <person name="Ezra D."/>
            <person name="Gonzalez J.B."/>
            <person name="Henrissat B."/>
            <person name="Kuo A."/>
            <person name="Liang C."/>
            <person name="Lipzen A."/>
            <person name="Lutzoni F."/>
            <person name="Magnuson J."/>
            <person name="Mondo S."/>
            <person name="Nolan M."/>
            <person name="Ohm R."/>
            <person name="Pangilinan J."/>
            <person name="Park H.-J."/>
            <person name="Ramirez L."/>
            <person name="Alfaro M."/>
            <person name="Sun H."/>
            <person name="Tritt A."/>
            <person name="Yoshinaga Y."/>
            <person name="Zwiers L.-H."/>
            <person name="Turgeon B.G."/>
            <person name="Goodwin S.B."/>
            <person name="Spatafora J.W."/>
            <person name="Crous P.W."/>
            <person name="Grigoriev I.V."/>
        </authorList>
    </citation>
    <scope>NUCLEOTIDE SEQUENCE</scope>
    <source>
        <strain evidence="2">CBS 394.84</strain>
    </source>
</reference>
<comment type="caution">
    <text evidence="2">The sequence shown here is derived from an EMBL/GenBank/DDBJ whole genome shotgun (WGS) entry which is preliminary data.</text>
</comment>
<accession>A0A9P4LBN1</accession>
<dbReference type="OrthoDB" id="3788144at2759"/>
<name>A0A9P4LBN1_9PLEO</name>
<protein>
    <submittedName>
        <fullName evidence="2">Uncharacterized protein</fullName>
    </submittedName>
</protein>
<sequence length="119" mass="12919">WTEHEVLVYLLSAMEHSSLKIDFATAPVPFGRNASGCMQKIGKMKTALRAEIDALKAGEPIPAAEGTPKKKATPRKRKAKGEDENGNGSANGSPKKRGRAKKTAKVEEEEEDLLVKSEM</sequence>
<evidence type="ECO:0000313" key="3">
    <source>
        <dbReference type="Proteomes" id="UP000800039"/>
    </source>
</evidence>
<evidence type="ECO:0000256" key="1">
    <source>
        <dbReference type="SAM" id="MobiDB-lite"/>
    </source>
</evidence>
<feature type="non-terminal residue" evidence="2">
    <location>
        <position position="119"/>
    </location>
</feature>
<feature type="compositionally biased region" description="Basic residues" evidence="1">
    <location>
        <begin position="94"/>
        <end position="103"/>
    </location>
</feature>
<dbReference type="EMBL" id="ML976615">
    <property type="protein sequence ID" value="KAF1848512.1"/>
    <property type="molecule type" value="Genomic_DNA"/>
</dbReference>
<feature type="non-terminal residue" evidence="2">
    <location>
        <position position="1"/>
    </location>
</feature>
<dbReference type="Proteomes" id="UP000800039">
    <property type="component" value="Unassembled WGS sequence"/>
</dbReference>
<evidence type="ECO:0000313" key="2">
    <source>
        <dbReference type="EMBL" id="KAF1848512.1"/>
    </source>
</evidence>
<dbReference type="GeneID" id="63844630"/>
<organism evidence="2 3">
    <name type="scientific">Cucurbitaria berberidis CBS 394.84</name>
    <dbReference type="NCBI Taxonomy" id="1168544"/>
    <lineage>
        <taxon>Eukaryota</taxon>
        <taxon>Fungi</taxon>
        <taxon>Dikarya</taxon>
        <taxon>Ascomycota</taxon>
        <taxon>Pezizomycotina</taxon>
        <taxon>Dothideomycetes</taxon>
        <taxon>Pleosporomycetidae</taxon>
        <taxon>Pleosporales</taxon>
        <taxon>Pleosporineae</taxon>
        <taxon>Cucurbitariaceae</taxon>
        <taxon>Cucurbitaria</taxon>
    </lineage>
</organism>
<gene>
    <name evidence="2" type="ORF">K460DRAFT_250109</name>
</gene>
<dbReference type="RefSeq" id="XP_040791075.1">
    <property type="nucleotide sequence ID" value="XM_040927377.1"/>
</dbReference>